<dbReference type="GO" id="GO:0009654">
    <property type="term" value="C:photosystem II oxygen evolving complex"/>
    <property type="evidence" value="ECO:0007669"/>
    <property type="project" value="InterPro"/>
</dbReference>
<organism evidence="3 4">
    <name type="scientific">Astrephomene gubernaculifera</name>
    <dbReference type="NCBI Taxonomy" id="47775"/>
    <lineage>
        <taxon>Eukaryota</taxon>
        <taxon>Viridiplantae</taxon>
        <taxon>Chlorophyta</taxon>
        <taxon>core chlorophytes</taxon>
        <taxon>Chlorophyceae</taxon>
        <taxon>CS clade</taxon>
        <taxon>Chlamydomonadales</taxon>
        <taxon>Astrephomenaceae</taxon>
        <taxon>Astrephomene</taxon>
    </lineage>
</organism>
<dbReference type="PANTHER" id="PTHR31407">
    <property type="match status" value="1"/>
</dbReference>
<accession>A0AAD3DTN4</accession>
<feature type="compositionally biased region" description="Low complexity" evidence="1">
    <location>
        <begin position="113"/>
        <end position="126"/>
    </location>
</feature>
<dbReference type="GO" id="GO:0015979">
    <property type="term" value="P:photosynthesis"/>
    <property type="evidence" value="ECO:0007669"/>
    <property type="project" value="InterPro"/>
</dbReference>
<dbReference type="Gene3D" id="3.40.1000.10">
    <property type="entry name" value="Mog1/PsbP, alpha/beta/alpha sandwich"/>
    <property type="match status" value="1"/>
</dbReference>
<evidence type="ECO:0000313" key="3">
    <source>
        <dbReference type="EMBL" id="GFR47895.1"/>
    </source>
</evidence>
<dbReference type="Proteomes" id="UP001054857">
    <property type="component" value="Unassembled WGS sequence"/>
</dbReference>
<dbReference type="SUPFAM" id="SSF55724">
    <property type="entry name" value="Mog1p/PsbP-like"/>
    <property type="match status" value="1"/>
</dbReference>
<proteinExistence type="predicted"/>
<feature type="region of interest" description="Disordered" evidence="1">
    <location>
        <begin position="102"/>
        <end position="127"/>
    </location>
</feature>
<evidence type="ECO:0000259" key="2">
    <source>
        <dbReference type="Pfam" id="PF01789"/>
    </source>
</evidence>
<comment type="caution">
    <text evidence="3">The sequence shown here is derived from an EMBL/GenBank/DDBJ whole genome shotgun (WGS) entry which is preliminary data.</text>
</comment>
<dbReference type="NCBIfam" id="NF040946">
    <property type="entry name" value="PSII_PsbP"/>
    <property type="match status" value="1"/>
</dbReference>
<sequence length="285" mass="30337">MIQAKLSIHPGRHCRRAVACCHLQNCALSSSHETCNRRLSVLQCASTSVDAPTLSRFSSLGTHDPSQCLDLALSRRPLLALAGLSVISATGSGCSIAHAEDATTQLESPTSPPAEITASSSSSSETLTEYGNAKQQYRLLVPASWDVKGKAGADVLFEDPSRRSTSVGITVSPVKVSSLEQFGGLREVGDRLLQAERNKESTLDVALLSASSRRGAAGATLYEYEYELNSTRGRKRILNTVTIFKSRLYILNAAYSCGREACGEAAQGGVQLLRRVAATFDVTAG</sequence>
<protein>
    <recommendedName>
        <fullName evidence="2">PsbP C-terminal domain-containing protein</fullName>
    </recommendedName>
</protein>
<gene>
    <name evidence="3" type="ORF">Agub_g9642</name>
</gene>
<dbReference type="AlphaFoldDB" id="A0AAD3DTN4"/>
<dbReference type="EMBL" id="BMAR01000020">
    <property type="protein sequence ID" value="GFR47895.1"/>
    <property type="molecule type" value="Genomic_DNA"/>
</dbReference>
<dbReference type="Pfam" id="PF01789">
    <property type="entry name" value="PsbP"/>
    <property type="match status" value="1"/>
</dbReference>
<dbReference type="InterPro" id="IPR002683">
    <property type="entry name" value="PsbP_C"/>
</dbReference>
<evidence type="ECO:0000313" key="4">
    <source>
        <dbReference type="Proteomes" id="UP001054857"/>
    </source>
</evidence>
<feature type="domain" description="PsbP C-terminal" evidence="2">
    <location>
        <begin position="127"/>
        <end position="254"/>
    </location>
</feature>
<dbReference type="InterPro" id="IPR016123">
    <property type="entry name" value="Mog1/PsbP_a/b/a-sand"/>
</dbReference>
<keyword evidence="4" id="KW-1185">Reference proteome</keyword>
<dbReference type="GO" id="GO:0005509">
    <property type="term" value="F:calcium ion binding"/>
    <property type="evidence" value="ECO:0007669"/>
    <property type="project" value="InterPro"/>
</dbReference>
<name>A0AAD3DTN4_9CHLO</name>
<dbReference type="GO" id="GO:0019898">
    <property type="term" value="C:extrinsic component of membrane"/>
    <property type="evidence" value="ECO:0007669"/>
    <property type="project" value="InterPro"/>
</dbReference>
<evidence type="ECO:0000256" key="1">
    <source>
        <dbReference type="SAM" id="MobiDB-lite"/>
    </source>
</evidence>
<dbReference type="PANTHER" id="PTHR31407:SF3">
    <property type="entry name" value="PSBP DOMAIN-CONTAINING PROTEIN 2, CHLOROPLASTIC"/>
    <property type="match status" value="1"/>
</dbReference>
<reference evidence="3 4" key="1">
    <citation type="journal article" date="2021" name="Sci. Rep.">
        <title>Genome sequencing of the multicellular alga Astrephomene provides insights into convergent evolution of germ-soma differentiation.</title>
        <authorList>
            <person name="Yamashita S."/>
            <person name="Yamamoto K."/>
            <person name="Matsuzaki R."/>
            <person name="Suzuki S."/>
            <person name="Yamaguchi H."/>
            <person name="Hirooka S."/>
            <person name="Minakuchi Y."/>
            <person name="Miyagishima S."/>
            <person name="Kawachi M."/>
            <person name="Toyoda A."/>
            <person name="Nozaki H."/>
        </authorList>
    </citation>
    <scope>NUCLEOTIDE SEQUENCE [LARGE SCALE GENOMIC DNA]</scope>
    <source>
        <strain evidence="3 4">NIES-4017</strain>
    </source>
</reference>